<name>A0ABU8XKG4_9BURK</name>
<dbReference type="InterPro" id="IPR006175">
    <property type="entry name" value="YjgF/YER057c/UK114"/>
</dbReference>
<protein>
    <submittedName>
        <fullName evidence="1">RidA family protein</fullName>
        <ecNumber evidence="1">3.5.-.-</ecNumber>
    </submittedName>
</protein>
<dbReference type="SUPFAM" id="SSF55298">
    <property type="entry name" value="YjgF-like"/>
    <property type="match status" value="1"/>
</dbReference>
<keyword evidence="2" id="KW-1185">Reference proteome</keyword>
<dbReference type="Proteomes" id="UP001367030">
    <property type="component" value="Unassembled WGS sequence"/>
</dbReference>
<dbReference type="CDD" id="cd00448">
    <property type="entry name" value="YjgF_YER057c_UK114_family"/>
    <property type="match status" value="1"/>
</dbReference>
<proteinExistence type="predicted"/>
<accession>A0ABU8XKG4</accession>
<evidence type="ECO:0000313" key="2">
    <source>
        <dbReference type="Proteomes" id="UP001367030"/>
    </source>
</evidence>
<dbReference type="PANTHER" id="PTHR11803">
    <property type="entry name" value="2-IMINOBUTANOATE/2-IMINOPROPANOATE DEAMINASE RIDA"/>
    <property type="match status" value="1"/>
</dbReference>
<evidence type="ECO:0000313" key="1">
    <source>
        <dbReference type="EMBL" id="MEJ8859177.1"/>
    </source>
</evidence>
<dbReference type="Gene3D" id="3.30.1330.40">
    <property type="entry name" value="RutC-like"/>
    <property type="match status" value="1"/>
</dbReference>
<dbReference type="EC" id="3.5.-.-" evidence="1"/>
<reference evidence="1 2" key="1">
    <citation type="submission" date="2024-03" db="EMBL/GenBank/DDBJ databases">
        <title>Novel species of the genus Variovorax.</title>
        <authorList>
            <person name="Liu Q."/>
            <person name="Xin Y.-H."/>
        </authorList>
    </citation>
    <scope>NUCLEOTIDE SEQUENCE [LARGE SCALE GENOMIC DNA]</scope>
    <source>
        <strain evidence="1 2">KACC 18901</strain>
    </source>
</reference>
<dbReference type="InterPro" id="IPR035959">
    <property type="entry name" value="RutC-like_sf"/>
</dbReference>
<keyword evidence="1" id="KW-0378">Hydrolase</keyword>
<dbReference type="EMBL" id="JBBKZS010000024">
    <property type="protein sequence ID" value="MEJ8859177.1"/>
    <property type="molecule type" value="Genomic_DNA"/>
</dbReference>
<dbReference type="Pfam" id="PF01042">
    <property type="entry name" value="Ribonuc_L-PSP"/>
    <property type="match status" value="1"/>
</dbReference>
<sequence length="129" mass="14348">MRELLTSARIPAPKFRYTPCVRSGPFGFVSGMVALDPATGAMVEGGVGVQTDRIFDNLELALQDYGFTLEQLCMAHIYTTRFEQFGEFNEVWERKFAHIAPPARTSVGVTTLPLGALVEIEFVFVSDRQ</sequence>
<dbReference type="GO" id="GO:0016787">
    <property type="term" value="F:hydrolase activity"/>
    <property type="evidence" value="ECO:0007669"/>
    <property type="project" value="UniProtKB-KW"/>
</dbReference>
<comment type="caution">
    <text evidence="1">The sequence shown here is derived from an EMBL/GenBank/DDBJ whole genome shotgun (WGS) entry which is preliminary data.</text>
</comment>
<organism evidence="1 2">
    <name type="scientific">Variovorax robiniae</name>
    <dbReference type="NCBI Taxonomy" id="1836199"/>
    <lineage>
        <taxon>Bacteria</taxon>
        <taxon>Pseudomonadati</taxon>
        <taxon>Pseudomonadota</taxon>
        <taxon>Betaproteobacteria</taxon>
        <taxon>Burkholderiales</taxon>
        <taxon>Comamonadaceae</taxon>
        <taxon>Variovorax</taxon>
    </lineage>
</organism>
<dbReference type="RefSeq" id="WP_340339217.1">
    <property type="nucleotide sequence ID" value="NZ_JBBKZS010000024.1"/>
</dbReference>
<dbReference type="PANTHER" id="PTHR11803:SF39">
    <property type="entry name" value="2-IMINOBUTANOATE_2-IMINOPROPANOATE DEAMINASE"/>
    <property type="match status" value="1"/>
</dbReference>
<gene>
    <name evidence="1" type="ORF">WKW79_31740</name>
</gene>